<dbReference type="Proteomes" id="UP000284431">
    <property type="component" value="Unassembled WGS sequence"/>
</dbReference>
<reference evidence="1 2" key="1">
    <citation type="submission" date="2018-08" db="EMBL/GenBank/DDBJ databases">
        <title>A genome reference for cultivated species of the human gut microbiota.</title>
        <authorList>
            <person name="Zou Y."/>
            <person name="Xue W."/>
            <person name="Luo G."/>
        </authorList>
    </citation>
    <scope>NUCLEOTIDE SEQUENCE [LARGE SCALE GENOMIC DNA]</scope>
    <source>
        <strain evidence="1 2">OF02-6LB</strain>
    </source>
</reference>
<dbReference type="AlphaFoldDB" id="A0A415ET20"/>
<accession>A0A415ET20</accession>
<protein>
    <submittedName>
        <fullName evidence="1">Uncharacterized protein</fullName>
    </submittedName>
</protein>
<dbReference type="EMBL" id="QSCS01000075">
    <property type="protein sequence ID" value="RGY19922.1"/>
    <property type="molecule type" value="Genomic_DNA"/>
</dbReference>
<name>A0A415ET20_9BACE</name>
<comment type="caution">
    <text evidence="1">The sequence shown here is derived from an EMBL/GenBank/DDBJ whole genome shotgun (WGS) entry which is preliminary data.</text>
</comment>
<evidence type="ECO:0000313" key="2">
    <source>
        <dbReference type="Proteomes" id="UP000284431"/>
    </source>
</evidence>
<sequence length="87" mass="10186">MDIVVNDTNIFLDLISIGLLDASFELPIKFHTVDYVIEEIINEEQNAEVAALIKEGKLYVKEFDENEFSEIIDLYESLKYMTKFQIY</sequence>
<dbReference type="Gene3D" id="3.40.50.1010">
    <property type="entry name" value="5'-nuclease"/>
    <property type="match status" value="1"/>
</dbReference>
<evidence type="ECO:0000313" key="1">
    <source>
        <dbReference type="EMBL" id="RGY19922.1"/>
    </source>
</evidence>
<dbReference type="RefSeq" id="WP_122135027.1">
    <property type="nucleotide sequence ID" value="NZ_JAPUBL010000046.1"/>
</dbReference>
<gene>
    <name evidence="1" type="ORF">DXA49_22730</name>
</gene>
<proteinExistence type="predicted"/>
<organism evidence="1 2">
    <name type="scientific">Bacteroides caccae</name>
    <dbReference type="NCBI Taxonomy" id="47678"/>
    <lineage>
        <taxon>Bacteria</taxon>
        <taxon>Pseudomonadati</taxon>
        <taxon>Bacteroidota</taxon>
        <taxon>Bacteroidia</taxon>
        <taxon>Bacteroidales</taxon>
        <taxon>Bacteroidaceae</taxon>
        <taxon>Bacteroides</taxon>
    </lineage>
</organism>